<evidence type="ECO:0000313" key="2">
    <source>
        <dbReference type="EMBL" id="APA10907.1"/>
    </source>
</evidence>
<dbReference type="OMA" id="WWEEVAR"/>
<dbReference type="VEuPathDB" id="FungiDB:sscle_07g056770"/>
<evidence type="ECO:0000256" key="1">
    <source>
        <dbReference type="SAM" id="MobiDB-lite"/>
    </source>
</evidence>
<evidence type="ECO:0000313" key="3">
    <source>
        <dbReference type="Proteomes" id="UP000177798"/>
    </source>
</evidence>
<reference evidence="3" key="1">
    <citation type="journal article" date="2017" name="Genome Biol. Evol.">
        <title>The complete genome sequence of the phytopathogenic fungus Sclerotinia sclerotiorum reveals insights into the genome architecture of broad host range pathogens.</title>
        <authorList>
            <person name="Derbyshire M."/>
            <person name="Denton-Giles M."/>
            <person name="Hegedus D."/>
            <person name="Seifbarghy S."/>
            <person name="Rollins J."/>
            <person name="van Kan J."/>
            <person name="Seidl M.F."/>
            <person name="Faino L."/>
            <person name="Mbengue M."/>
            <person name="Navaud O."/>
            <person name="Raffaele S."/>
            <person name="Hammond-Kosack K."/>
            <person name="Heard S."/>
            <person name="Oliver R."/>
        </authorList>
    </citation>
    <scope>NUCLEOTIDE SEQUENCE [LARGE SCALE GENOMIC DNA]</scope>
    <source>
        <strain evidence="3">ATCC 18683 / 1980 / Ss-1</strain>
    </source>
</reference>
<protein>
    <submittedName>
        <fullName evidence="2">Uncharacterized protein</fullName>
    </submittedName>
</protein>
<dbReference type="KEGG" id="ssl:SS1G_03412"/>
<proteinExistence type="predicted"/>
<feature type="region of interest" description="Disordered" evidence="1">
    <location>
        <begin position="1"/>
        <end position="42"/>
    </location>
</feature>
<dbReference type="Proteomes" id="UP000177798">
    <property type="component" value="Chromosome 7"/>
</dbReference>
<sequence>MSEDIYAETPITGPFSSPLHLDGMPLAEEGDPNETAEKAKRDRKVGSAVQFINFPQDIPEEAHTKLVEYEKAVSNYRSWACLRWWNTTYATDSVPQDESAESAAKRMSYCAQVAGYDVQNTPWLTIFDCETKSKTITFTIDTFATVFFDVIVEGLACLPANSDDLLEKVFKGINTAMETRLNDKPSVQQCIISQRYGYHPDQKSIWSIVRISTFEIYIDELTSLAFEEKNSSVTIETTVEYNEYQAEFKMDDWITASNSIEEWKQKTMEEFVGDATVEVPTVGISF</sequence>
<name>A0A1D9Q7K5_SCLS1</name>
<dbReference type="AlphaFoldDB" id="A0A1D9Q7K5"/>
<dbReference type="OrthoDB" id="3693942at2759"/>
<dbReference type="EMBL" id="CP017820">
    <property type="protein sequence ID" value="APA10907.1"/>
    <property type="molecule type" value="Genomic_DNA"/>
</dbReference>
<accession>A0A1D9Q7K5</accession>
<gene>
    <name evidence="2" type="ORF">sscle_07g056770</name>
</gene>
<organism evidence="2 3">
    <name type="scientific">Sclerotinia sclerotiorum (strain ATCC 18683 / 1980 / Ss-1)</name>
    <name type="common">White mold</name>
    <name type="synonym">Whetzelinia sclerotiorum</name>
    <dbReference type="NCBI Taxonomy" id="665079"/>
    <lineage>
        <taxon>Eukaryota</taxon>
        <taxon>Fungi</taxon>
        <taxon>Dikarya</taxon>
        <taxon>Ascomycota</taxon>
        <taxon>Pezizomycotina</taxon>
        <taxon>Leotiomycetes</taxon>
        <taxon>Helotiales</taxon>
        <taxon>Sclerotiniaceae</taxon>
        <taxon>Sclerotinia</taxon>
    </lineage>
</organism>
<dbReference type="RefSeq" id="XP_001595323.1">
    <property type="nucleotide sequence ID" value="XM_001595273.1"/>
</dbReference>